<dbReference type="RefSeq" id="WP_207127786.1">
    <property type="nucleotide sequence ID" value="NZ_BOPO01000113.1"/>
</dbReference>
<keyword evidence="2" id="KW-0812">Transmembrane</keyword>
<evidence type="ECO:0000313" key="3">
    <source>
        <dbReference type="EMBL" id="GIL30142.1"/>
    </source>
</evidence>
<reference evidence="4" key="1">
    <citation type="journal article" date="2021" name="Int. J. Syst. Evol. Microbiol.">
        <title>Actinocatenispora comari sp. nov., an endophytic actinomycete isolated from aerial parts of Comarum salesowianum.</title>
        <authorList>
            <person name="Oyunbileg N."/>
            <person name="Iizaka Y."/>
            <person name="Hamada M."/>
            <person name="Davaapurev B.O."/>
            <person name="Fukumoto A."/>
            <person name="Tsetseg B."/>
            <person name="Kato F."/>
            <person name="Tamura T."/>
            <person name="Batkhuu J."/>
            <person name="Anzai Y."/>
        </authorList>
    </citation>
    <scope>NUCLEOTIDE SEQUENCE [LARGE SCALE GENOMIC DNA]</scope>
    <source>
        <strain evidence="4">NUM-2625</strain>
    </source>
</reference>
<feature type="transmembrane region" description="Helical" evidence="2">
    <location>
        <begin position="350"/>
        <end position="370"/>
    </location>
</feature>
<protein>
    <submittedName>
        <fullName evidence="3">Uncharacterized protein</fullName>
    </submittedName>
</protein>
<accession>A0A8J4EMA0</accession>
<keyword evidence="2" id="KW-0472">Membrane</keyword>
<feature type="compositionally biased region" description="Pro residues" evidence="1">
    <location>
        <begin position="12"/>
        <end position="22"/>
    </location>
</feature>
<dbReference type="AlphaFoldDB" id="A0A8J4EMA0"/>
<sequence>MRGQVVDSTVVPPEPAPAPSRPRTPLVRRAGFWLVVVAAAYPAAMLVLVAPHLPLGADESLYASQVSPRVPALAWTAARAPGITYLIAPIVQLTGSVTALRSYLAVLAGVALAAGYWPWLRALRRPAVVPVAALLFAGLWTALLYGAEDLPNSWVAFAAVAATGWFVRYGQRTARLAPLGVAVPLAVIALLRPSDAGWVALPLLATIALVRRWRRPSLALAVVGGCLAGAADWIVEAYLRFGGLAARLHEASRQQGGIGFHPLGLLYQLRALNGPLLCRPCSLHHLTAAHAWPLRAWWLALPVLVVAALVVARRQRQLAAIAPAAAVATGIGICYLGTVDYAAPRFLLPAYALAALPVASLLVAVPAALARRRAVLAVLPRGRAVLAVLPAARDQRARRAVLVALVLLLALHETAQLASLRRIVHRPDPTAAAAAELRRLGVRRPCVLAGPRRTQLAYRLGCTTSPPAGLPALAGRRQAVLLTWHRDDHRAGPGWRRHPMPRPHGVAPWYAFLAPAPGRRPPGTDARHPA</sequence>
<evidence type="ECO:0000256" key="1">
    <source>
        <dbReference type="SAM" id="MobiDB-lite"/>
    </source>
</evidence>
<dbReference type="Proteomes" id="UP000614996">
    <property type="component" value="Unassembled WGS sequence"/>
</dbReference>
<organism evidence="3 4">
    <name type="scientific">Actinocatenispora comari</name>
    <dbReference type="NCBI Taxonomy" id="2807577"/>
    <lineage>
        <taxon>Bacteria</taxon>
        <taxon>Bacillati</taxon>
        <taxon>Actinomycetota</taxon>
        <taxon>Actinomycetes</taxon>
        <taxon>Micromonosporales</taxon>
        <taxon>Micromonosporaceae</taxon>
        <taxon>Actinocatenispora</taxon>
    </lineage>
</organism>
<feature type="region of interest" description="Disordered" evidence="1">
    <location>
        <begin position="1"/>
        <end position="22"/>
    </location>
</feature>
<feature type="transmembrane region" description="Helical" evidence="2">
    <location>
        <begin position="30"/>
        <end position="50"/>
    </location>
</feature>
<feature type="transmembrane region" description="Helical" evidence="2">
    <location>
        <begin position="102"/>
        <end position="120"/>
    </location>
</feature>
<gene>
    <name evidence="3" type="ORF">NUM_53960</name>
</gene>
<name>A0A8J4EMA0_9ACTN</name>
<keyword evidence="2" id="KW-1133">Transmembrane helix</keyword>
<proteinExistence type="predicted"/>
<keyword evidence="4" id="KW-1185">Reference proteome</keyword>
<dbReference type="EMBL" id="BOPO01000113">
    <property type="protein sequence ID" value="GIL30142.1"/>
    <property type="molecule type" value="Genomic_DNA"/>
</dbReference>
<feature type="transmembrane region" description="Helical" evidence="2">
    <location>
        <begin position="127"/>
        <end position="145"/>
    </location>
</feature>
<evidence type="ECO:0000313" key="4">
    <source>
        <dbReference type="Proteomes" id="UP000614996"/>
    </source>
</evidence>
<feature type="transmembrane region" description="Helical" evidence="2">
    <location>
        <begin position="292"/>
        <end position="311"/>
    </location>
</feature>
<evidence type="ECO:0000256" key="2">
    <source>
        <dbReference type="SAM" id="Phobius"/>
    </source>
</evidence>
<feature type="transmembrane region" description="Helical" evidence="2">
    <location>
        <begin position="151"/>
        <end position="167"/>
    </location>
</feature>
<feature type="transmembrane region" description="Helical" evidence="2">
    <location>
        <begin position="318"/>
        <end position="338"/>
    </location>
</feature>
<feature type="transmembrane region" description="Helical" evidence="2">
    <location>
        <begin position="218"/>
        <end position="235"/>
    </location>
</feature>
<comment type="caution">
    <text evidence="3">The sequence shown here is derived from an EMBL/GenBank/DDBJ whole genome shotgun (WGS) entry which is preliminary data.</text>
</comment>